<reference evidence="1 2" key="1">
    <citation type="submission" date="2015-04" db="EMBL/GenBank/DDBJ databases">
        <authorList>
            <person name="Heijne W.H."/>
            <person name="Fedorova N.D."/>
            <person name="Nierman W.C."/>
            <person name="Vollebregt A.W."/>
            <person name="Zhao Z."/>
            <person name="Wu L."/>
            <person name="Kumar M."/>
            <person name="Stam H."/>
            <person name="van den Berg M.A."/>
            <person name="Pel H.J."/>
        </authorList>
    </citation>
    <scope>NUCLEOTIDE SEQUENCE [LARGE SCALE GENOMIC DNA]</scope>
    <source>
        <strain evidence="1 2">CBS 393.64</strain>
    </source>
</reference>
<dbReference type="AlphaFoldDB" id="A0A0F4YQH5"/>
<organism evidence="1 2">
    <name type="scientific">Rasamsonia emersonii (strain ATCC 16479 / CBS 393.64 / IMI 116815)</name>
    <dbReference type="NCBI Taxonomy" id="1408163"/>
    <lineage>
        <taxon>Eukaryota</taxon>
        <taxon>Fungi</taxon>
        <taxon>Dikarya</taxon>
        <taxon>Ascomycota</taxon>
        <taxon>Pezizomycotina</taxon>
        <taxon>Eurotiomycetes</taxon>
        <taxon>Eurotiomycetidae</taxon>
        <taxon>Eurotiales</taxon>
        <taxon>Trichocomaceae</taxon>
        <taxon>Rasamsonia</taxon>
    </lineage>
</organism>
<protein>
    <submittedName>
        <fullName evidence="1">Uncharacterized protein</fullName>
    </submittedName>
</protein>
<name>A0A0F4YQH5_RASE3</name>
<comment type="caution">
    <text evidence="1">The sequence shown here is derived from an EMBL/GenBank/DDBJ whole genome shotgun (WGS) entry which is preliminary data.</text>
</comment>
<proteinExistence type="predicted"/>
<sequence length="266" mass="28017">MPAKPIPDPQSPNFRLDRVFCRFETDPLQLNSAKILITPIRTTRTNAVCWPRLGIQMIQLKCPAEVISGAERVTAGIDAKPVQHSAVEDATDTGLAAPSIRSRIVEVQRQADQTGIRGDAQGRQHDDGVAAGAELAAMQAVVVDLAEELAVALLAAEQADQEHAGAVDGEQGADAVELGGEDLEHDQGERELGQGGAYVGALEGTLGGAHLDHLVRGEHGRAGAVHAQAVAVGGMPLQASSIEYRGMLVKLEDAESALKNKNKLKN</sequence>
<accession>A0A0F4YQH5</accession>
<keyword evidence="2" id="KW-1185">Reference proteome</keyword>
<dbReference type="GeneID" id="25317836"/>
<dbReference type="RefSeq" id="XP_013327116.1">
    <property type="nucleotide sequence ID" value="XM_013471662.1"/>
</dbReference>
<evidence type="ECO:0000313" key="2">
    <source>
        <dbReference type="Proteomes" id="UP000053958"/>
    </source>
</evidence>
<dbReference type="EMBL" id="LASV01000254">
    <property type="protein sequence ID" value="KKA20504.1"/>
    <property type="molecule type" value="Genomic_DNA"/>
</dbReference>
<dbReference type="Proteomes" id="UP000053958">
    <property type="component" value="Unassembled WGS sequence"/>
</dbReference>
<gene>
    <name evidence="1" type="ORF">T310_5492</name>
</gene>
<evidence type="ECO:0000313" key="1">
    <source>
        <dbReference type="EMBL" id="KKA20504.1"/>
    </source>
</evidence>